<dbReference type="Proteomes" id="UP001200430">
    <property type="component" value="Unassembled WGS sequence"/>
</dbReference>
<dbReference type="SUPFAM" id="SSF103088">
    <property type="entry name" value="OmpA-like"/>
    <property type="match status" value="1"/>
</dbReference>
<dbReference type="RefSeq" id="WP_236099211.1">
    <property type="nucleotide sequence ID" value="NZ_JAKGUD010000005.1"/>
</dbReference>
<gene>
    <name evidence="1" type="ORF">L2W38_06635</name>
</gene>
<sequence>MKEKTAILLSHDEENPFAQSTGDLMAGLLLVFVLILASTLLRLEDEFEQKVSFAEDYRLLREELYQDLNEEFKMDLPRWSAVLDRDTLSLRFTEPEVLFDQGKDAVKGRFSEIISDFFPRYVTILSSPKYKESIEEVRIEGHTSSEWTGKEDQEMAYFLNMELSQNRTRNVLRSSLATIGDPDLKDWVRSKITANGLSSSQLILKDGVENKSASRRVEFRVRTNAEEKIAAFLERWRDSIQKESR</sequence>
<comment type="caution">
    <text evidence="1">The sequence shown here is derived from an EMBL/GenBank/DDBJ whole genome shotgun (WGS) entry which is preliminary data.</text>
</comment>
<name>A0ABS9EQR8_9BACT</name>
<evidence type="ECO:0000313" key="2">
    <source>
        <dbReference type="Proteomes" id="UP001200430"/>
    </source>
</evidence>
<dbReference type="EMBL" id="JAKGUD010000005">
    <property type="protein sequence ID" value="MCF4142487.1"/>
    <property type="molecule type" value="Genomic_DNA"/>
</dbReference>
<accession>A0ABS9EQR8</accession>
<reference evidence="1 2" key="1">
    <citation type="submission" date="2022-01" db="EMBL/GenBank/DDBJ databases">
        <title>Dethiosulfovibrio faecalis sp. nov., a novel proteolytic, non-sulfur-reducing bacterium isolated from a marine aquaculture solid waste bioreactor.</title>
        <authorList>
            <person name="Grabowski S."/>
            <person name="Apolinario E."/>
            <person name="Schneider N."/>
            <person name="Marshall C.W."/>
            <person name="Sowers K.R."/>
        </authorList>
    </citation>
    <scope>NUCLEOTIDE SEQUENCE [LARGE SCALE GENOMIC DNA]</scope>
    <source>
        <strain evidence="1 2">DSM 12537</strain>
    </source>
</reference>
<organism evidence="1 2">
    <name type="scientific">Dethiosulfovibrio marinus</name>
    <dbReference type="NCBI Taxonomy" id="133532"/>
    <lineage>
        <taxon>Bacteria</taxon>
        <taxon>Thermotogati</taxon>
        <taxon>Synergistota</taxon>
        <taxon>Synergistia</taxon>
        <taxon>Synergistales</taxon>
        <taxon>Dethiosulfovibrionaceae</taxon>
        <taxon>Dethiosulfovibrio</taxon>
    </lineage>
</organism>
<keyword evidence="2" id="KW-1185">Reference proteome</keyword>
<dbReference type="Gene3D" id="3.30.1330.60">
    <property type="entry name" value="OmpA-like domain"/>
    <property type="match status" value="1"/>
</dbReference>
<dbReference type="InterPro" id="IPR036737">
    <property type="entry name" value="OmpA-like_sf"/>
</dbReference>
<evidence type="ECO:0000313" key="1">
    <source>
        <dbReference type="EMBL" id="MCF4142487.1"/>
    </source>
</evidence>
<evidence type="ECO:0008006" key="3">
    <source>
        <dbReference type="Google" id="ProtNLM"/>
    </source>
</evidence>
<protein>
    <recommendedName>
        <fullName evidence="3">OmpA-like domain-containing protein</fullName>
    </recommendedName>
</protein>
<proteinExistence type="predicted"/>